<evidence type="ECO:0000313" key="5">
    <source>
        <dbReference type="Proteomes" id="UP000245021"/>
    </source>
</evidence>
<reference evidence="4 5" key="1">
    <citation type="journal article" date="2018" name="Genome Announc.">
        <title>Draft Genome Sequence of Lactococcus sp. Strain NtB2 (JCM 32569), Isolated from the Gut of the Higher Termite Nasutitermes takasagoensis.</title>
        <authorList>
            <person name="Noda S."/>
            <person name="Aihara C."/>
            <person name="Yuki M."/>
            <person name="Ohkuma M."/>
        </authorList>
    </citation>
    <scope>NUCLEOTIDE SEQUENCE [LARGE SCALE GENOMIC DNA]</scope>
    <source>
        <strain evidence="4 5">NtB2</strain>
    </source>
</reference>
<dbReference type="GO" id="GO:0016747">
    <property type="term" value="F:acyltransferase activity, transferring groups other than amino-acyl groups"/>
    <property type="evidence" value="ECO:0007669"/>
    <property type="project" value="InterPro"/>
</dbReference>
<dbReference type="Gene3D" id="3.40.630.30">
    <property type="match status" value="1"/>
</dbReference>
<protein>
    <submittedName>
        <fullName evidence="4">GNAT family acetyltransferase</fullName>
    </submittedName>
</protein>
<gene>
    <name evidence="4" type="ORF">NtB2_01077</name>
</gene>
<dbReference type="RefSeq" id="WP_109245911.1">
    <property type="nucleotide sequence ID" value="NZ_BFFO01000006.1"/>
</dbReference>
<proteinExistence type="predicted"/>
<dbReference type="PROSITE" id="PS51186">
    <property type="entry name" value="GNAT"/>
    <property type="match status" value="1"/>
</dbReference>
<dbReference type="InterPro" id="IPR000182">
    <property type="entry name" value="GNAT_dom"/>
</dbReference>
<keyword evidence="1 4" id="KW-0808">Transferase</keyword>
<dbReference type="CDD" id="cd04301">
    <property type="entry name" value="NAT_SF"/>
    <property type="match status" value="1"/>
</dbReference>
<keyword evidence="2" id="KW-0012">Acyltransferase</keyword>
<evidence type="ECO:0000313" key="4">
    <source>
        <dbReference type="EMBL" id="GBG96941.1"/>
    </source>
</evidence>
<accession>A0A2R5HKA6</accession>
<evidence type="ECO:0000256" key="1">
    <source>
        <dbReference type="ARBA" id="ARBA00022679"/>
    </source>
</evidence>
<sequence length="144" mass="16203">MQIKQTRDTMSDIYFEALKIRNEVFVKEQGVPYRLEVENPADEAQSVHFIGCVDGHAIATVRLLKQADGSAVIQRMAVLKAYRSQHYGSEILQALIDFAKQENISPLVLHAQLTAKPFYDGFGFEAEGEVFEEAGIMHVTMVKK</sequence>
<feature type="domain" description="N-acetyltransferase" evidence="3">
    <location>
        <begin position="1"/>
        <end position="144"/>
    </location>
</feature>
<dbReference type="EMBL" id="BFFO01000006">
    <property type="protein sequence ID" value="GBG96941.1"/>
    <property type="molecule type" value="Genomic_DNA"/>
</dbReference>
<keyword evidence="5" id="KW-1185">Reference proteome</keyword>
<dbReference type="InterPro" id="IPR050832">
    <property type="entry name" value="Bact_Acetyltransf"/>
</dbReference>
<dbReference type="Proteomes" id="UP000245021">
    <property type="component" value="Unassembled WGS sequence"/>
</dbReference>
<comment type="caution">
    <text evidence="4">The sequence shown here is derived from an EMBL/GenBank/DDBJ whole genome shotgun (WGS) entry which is preliminary data.</text>
</comment>
<name>A0A2R5HKA6_9LACT</name>
<evidence type="ECO:0000259" key="3">
    <source>
        <dbReference type="PROSITE" id="PS51186"/>
    </source>
</evidence>
<dbReference type="InterPro" id="IPR016181">
    <property type="entry name" value="Acyl_CoA_acyltransferase"/>
</dbReference>
<dbReference type="Pfam" id="PF13673">
    <property type="entry name" value="Acetyltransf_10"/>
    <property type="match status" value="1"/>
</dbReference>
<organism evidence="4 5">
    <name type="scientific">Lactococcus termiticola</name>
    <dbReference type="NCBI Taxonomy" id="2169526"/>
    <lineage>
        <taxon>Bacteria</taxon>
        <taxon>Bacillati</taxon>
        <taxon>Bacillota</taxon>
        <taxon>Bacilli</taxon>
        <taxon>Lactobacillales</taxon>
        <taxon>Streptococcaceae</taxon>
        <taxon>Lactococcus</taxon>
    </lineage>
</organism>
<dbReference type="OrthoDB" id="9796171at2"/>
<dbReference type="AlphaFoldDB" id="A0A2R5HKA6"/>
<evidence type="ECO:0000256" key="2">
    <source>
        <dbReference type="ARBA" id="ARBA00023315"/>
    </source>
</evidence>
<dbReference type="PANTHER" id="PTHR43877">
    <property type="entry name" value="AMINOALKYLPHOSPHONATE N-ACETYLTRANSFERASE-RELATED-RELATED"/>
    <property type="match status" value="1"/>
</dbReference>
<dbReference type="SUPFAM" id="SSF55729">
    <property type="entry name" value="Acyl-CoA N-acyltransferases (Nat)"/>
    <property type="match status" value="1"/>
</dbReference>